<protein>
    <submittedName>
        <fullName evidence="1">Uncharacterized protein</fullName>
    </submittedName>
</protein>
<dbReference type="Proteomes" id="UP000245962">
    <property type="component" value="Unassembled WGS sequence"/>
</dbReference>
<evidence type="ECO:0000313" key="1">
    <source>
        <dbReference type="EMBL" id="PVW14341.1"/>
    </source>
</evidence>
<sequence>MIMKNLISKIIEETGQKYISFDYEGFDFIFSYYDNKDDFHLFLFSDYKDLISPMNNINDIEFSLNDLVRSVQAKKLEKYAERYLDLNLSCVVVLKHMDDDDLLPFKKAEENYMITKKYILSYSENSKIKLSEELSKNNLNSIVQSLNELAVINSDCLNNSINNDWYILLLRLFIKIPFLNYETGSDEKESLVDVKELFMSSLDNQSTDLYNKIIRNYQSTIDVEEFLRKIDYLEDE</sequence>
<gene>
    <name evidence="1" type="ORF">DDV96_11120</name>
</gene>
<dbReference type="AlphaFoldDB" id="A0A2U0HZN9"/>
<reference evidence="1 2" key="1">
    <citation type="submission" date="2018-04" db="EMBL/GenBank/DDBJ databases">
        <title>Marixanthomonas spongiae HN-E44 sp. nov., isolated from a marine sponge.</title>
        <authorList>
            <person name="Luo L."/>
            <person name="Zhuang L."/>
        </authorList>
    </citation>
    <scope>NUCLEOTIDE SEQUENCE [LARGE SCALE GENOMIC DNA]</scope>
    <source>
        <strain evidence="1 2">HN-E44</strain>
    </source>
</reference>
<proteinExistence type="predicted"/>
<comment type="caution">
    <text evidence="1">The sequence shown here is derived from an EMBL/GenBank/DDBJ whole genome shotgun (WGS) entry which is preliminary data.</text>
</comment>
<keyword evidence="2" id="KW-1185">Reference proteome</keyword>
<organism evidence="1 2">
    <name type="scientific">Marixanthomonas spongiae</name>
    <dbReference type="NCBI Taxonomy" id="2174845"/>
    <lineage>
        <taxon>Bacteria</taxon>
        <taxon>Pseudomonadati</taxon>
        <taxon>Bacteroidota</taxon>
        <taxon>Flavobacteriia</taxon>
        <taxon>Flavobacteriales</taxon>
        <taxon>Flavobacteriaceae</taxon>
        <taxon>Marixanthomonas</taxon>
    </lineage>
</organism>
<name>A0A2U0HZN9_9FLAO</name>
<evidence type="ECO:0000313" key="2">
    <source>
        <dbReference type="Proteomes" id="UP000245962"/>
    </source>
</evidence>
<dbReference type="EMBL" id="QEHR01000006">
    <property type="protein sequence ID" value="PVW14341.1"/>
    <property type="molecule type" value="Genomic_DNA"/>
</dbReference>
<accession>A0A2U0HZN9</accession>